<dbReference type="InterPro" id="IPR005821">
    <property type="entry name" value="Ion_trans_dom"/>
</dbReference>
<evidence type="ECO:0000256" key="1">
    <source>
        <dbReference type="ARBA" id="ARBA00004141"/>
    </source>
</evidence>
<feature type="domain" description="Ion transport" evidence="6">
    <location>
        <begin position="20"/>
        <end position="281"/>
    </location>
</feature>
<keyword evidence="9" id="KW-1185">Reference proteome</keyword>
<dbReference type="Gene3D" id="1.10.287.70">
    <property type="match status" value="1"/>
</dbReference>
<dbReference type="OMA" id="INTSEQM"/>
<sequence>MFFNKDNSIRRFATWLARQAWFDLIVYNSIFLSCVLLTLTPPAPDIHLITDFPNVISASVSRALTWFLNIIFTLEFSVRAMEHGLVFTKKAYFKDGWNLLDFLVLSLSWIDETGWFQKGNTGKVIRLARALRPLRLMKRNEGLRLVIDALLRTLTPVLYVIIFTIFTFMVFGLIGMGLFGGKFKSCSDPSVAFPQGKADCLGWFLIDNGVAVPSSWRNPRFDFDTFGNSVQTLFQVMTFKYVNVIYQAMDVTDVDQSPQVNYSVYNGLFFVVYLIIGGLFVSVLS</sequence>
<dbReference type="EnsemblProtists" id="EKX36784">
    <property type="protein sequence ID" value="EKX36784"/>
    <property type="gene ID" value="GUITHDRAFT_78690"/>
</dbReference>
<comment type="subcellular location">
    <subcellularLocation>
        <location evidence="1">Membrane</location>
        <topology evidence="1">Multi-pass membrane protein</topology>
    </subcellularLocation>
</comment>
<dbReference type="EMBL" id="JH993068">
    <property type="protein sequence ID" value="EKX36784.1"/>
    <property type="molecule type" value="Genomic_DNA"/>
</dbReference>
<dbReference type="GO" id="GO:0005248">
    <property type="term" value="F:voltage-gated sodium channel activity"/>
    <property type="evidence" value="ECO:0007669"/>
    <property type="project" value="TreeGrafter"/>
</dbReference>
<dbReference type="OrthoDB" id="2984333at2759"/>
<feature type="transmembrane region" description="Helical" evidence="5">
    <location>
        <begin position="63"/>
        <end position="81"/>
    </location>
</feature>
<dbReference type="PaxDb" id="55529-EKX36784"/>
<dbReference type="PANTHER" id="PTHR10037:SF62">
    <property type="entry name" value="SODIUM CHANNEL PROTEIN 60E"/>
    <property type="match status" value="1"/>
</dbReference>
<dbReference type="KEGG" id="gtt:GUITHDRAFT_78690"/>
<evidence type="ECO:0000256" key="5">
    <source>
        <dbReference type="SAM" id="Phobius"/>
    </source>
</evidence>
<proteinExistence type="predicted"/>
<feature type="transmembrane region" description="Helical" evidence="5">
    <location>
        <begin position="21"/>
        <end position="43"/>
    </location>
</feature>
<protein>
    <recommendedName>
        <fullName evidence="6">Ion transport domain-containing protein</fullName>
    </recommendedName>
</protein>
<dbReference type="AlphaFoldDB" id="L1ILP3"/>
<gene>
    <name evidence="7" type="ORF">GUITHDRAFT_78690</name>
</gene>
<reference evidence="9" key="2">
    <citation type="submission" date="2012-11" db="EMBL/GenBank/DDBJ databases">
        <authorList>
            <person name="Kuo A."/>
            <person name="Curtis B.A."/>
            <person name="Tanifuji G."/>
            <person name="Burki F."/>
            <person name="Gruber A."/>
            <person name="Irimia M."/>
            <person name="Maruyama S."/>
            <person name="Arias M.C."/>
            <person name="Ball S.G."/>
            <person name="Gile G.H."/>
            <person name="Hirakawa Y."/>
            <person name="Hopkins J.F."/>
            <person name="Rensing S.A."/>
            <person name="Schmutz J."/>
            <person name="Symeonidi A."/>
            <person name="Elias M."/>
            <person name="Eveleigh R.J."/>
            <person name="Herman E.K."/>
            <person name="Klute M.J."/>
            <person name="Nakayama T."/>
            <person name="Obornik M."/>
            <person name="Reyes-Prieto A."/>
            <person name="Armbrust E.V."/>
            <person name="Aves S.J."/>
            <person name="Beiko R.G."/>
            <person name="Coutinho P."/>
            <person name="Dacks J.B."/>
            <person name="Durnford D.G."/>
            <person name="Fast N.M."/>
            <person name="Green B.R."/>
            <person name="Grisdale C."/>
            <person name="Hempe F."/>
            <person name="Henrissat B."/>
            <person name="Hoppner M.P."/>
            <person name="Ishida K.-I."/>
            <person name="Kim E."/>
            <person name="Koreny L."/>
            <person name="Kroth P.G."/>
            <person name="Liu Y."/>
            <person name="Malik S.-B."/>
            <person name="Maier U.G."/>
            <person name="McRose D."/>
            <person name="Mock T."/>
            <person name="Neilson J.A."/>
            <person name="Onodera N.T."/>
            <person name="Poole A.M."/>
            <person name="Pritham E.J."/>
            <person name="Richards T.A."/>
            <person name="Rocap G."/>
            <person name="Roy S.W."/>
            <person name="Sarai C."/>
            <person name="Schaack S."/>
            <person name="Shirato S."/>
            <person name="Slamovits C.H."/>
            <person name="Spencer D.F."/>
            <person name="Suzuki S."/>
            <person name="Worden A.Z."/>
            <person name="Zauner S."/>
            <person name="Barry K."/>
            <person name="Bell C."/>
            <person name="Bharti A.K."/>
            <person name="Crow J.A."/>
            <person name="Grimwood J."/>
            <person name="Kramer R."/>
            <person name="Lindquist E."/>
            <person name="Lucas S."/>
            <person name="Salamov A."/>
            <person name="McFadden G.I."/>
            <person name="Lane C.E."/>
            <person name="Keeling P.J."/>
            <person name="Gray M.W."/>
            <person name="Grigoriev I.V."/>
            <person name="Archibald J.M."/>
        </authorList>
    </citation>
    <scope>NUCLEOTIDE SEQUENCE</scope>
    <source>
        <strain evidence="9">CCMP2712</strain>
    </source>
</reference>
<dbReference type="eggNOG" id="KOG2302">
    <property type="taxonomic scope" value="Eukaryota"/>
</dbReference>
<accession>L1ILP3</accession>
<evidence type="ECO:0000256" key="4">
    <source>
        <dbReference type="ARBA" id="ARBA00023136"/>
    </source>
</evidence>
<name>L1ILP3_GUITC</name>
<dbReference type="HOGENOM" id="CLU_978085_0_0_1"/>
<keyword evidence="4 5" id="KW-0472">Membrane</keyword>
<dbReference type="SUPFAM" id="SSF81324">
    <property type="entry name" value="Voltage-gated potassium channels"/>
    <property type="match status" value="1"/>
</dbReference>
<feature type="transmembrane region" description="Helical" evidence="5">
    <location>
        <begin position="157"/>
        <end position="179"/>
    </location>
</feature>
<dbReference type="PROSITE" id="PS51257">
    <property type="entry name" value="PROKAR_LIPOPROTEIN"/>
    <property type="match status" value="1"/>
</dbReference>
<dbReference type="Gene3D" id="1.20.120.350">
    <property type="entry name" value="Voltage-gated potassium channels. Chain C"/>
    <property type="match status" value="1"/>
</dbReference>
<dbReference type="InterPro" id="IPR027359">
    <property type="entry name" value="Volt_channel_dom_sf"/>
</dbReference>
<dbReference type="GO" id="GO:0001518">
    <property type="term" value="C:voltage-gated sodium channel complex"/>
    <property type="evidence" value="ECO:0007669"/>
    <property type="project" value="TreeGrafter"/>
</dbReference>
<dbReference type="RefSeq" id="XP_005823764.1">
    <property type="nucleotide sequence ID" value="XM_005823707.1"/>
</dbReference>
<reference evidence="8" key="3">
    <citation type="submission" date="2016-03" db="UniProtKB">
        <authorList>
            <consortium name="EnsemblProtists"/>
        </authorList>
    </citation>
    <scope>IDENTIFICATION</scope>
</reference>
<feature type="transmembrane region" description="Helical" evidence="5">
    <location>
        <begin position="264"/>
        <end position="284"/>
    </location>
</feature>
<evidence type="ECO:0000313" key="8">
    <source>
        <dbReference type="EnsemblProtists" id="EKX36784"/>
    </source>
</evidence>
<evidence type="ECO:0000313" key="9">
    <source>
        <dbReference type="Proteomes" id="UP000011087"/>
    </source>
</evidence>
<evidence type="ECO:0000256" key="2">
    <source>
        <dbReference type="ARBA" id="ARBA00022692"/>
    </source>
</evidence>
<dbReference type="Pfam" id="PF00520">
    <property type="entry name" value="Ion_trans"/>
    <property type="match status" value="1"/>
</dbReference>
<dbReference type="PANTHER" id="PTHR10037">
    <property type="entry name" value="VOLTAGE-GATED CATION CHANNEL CALCIUM AND SODIUM"/>
    <property type="match status" value="1"/>
</dbReference>
<keyword evidence="2 5" id="KW-0812">Transmembrane</keyword>
<keyword evidence="3 5" id="KW-1133">Transmembrane helix</keyword>
<reference evidence="7 9" key="1">
    <citation type="journal article" date="2012" name="Nature">
        <title>Algal genomes reveal evolutionary mosaicism and the fate of nucleomorphs.</title>
        <authorList>
            <consortium name="DOE Joint Genome Institute"/>
            <person name="Curtis B.A."/>
            <person name="Tanifuji G."/>
            <person name="Burki F."/>
            <person name="Gruber A."/>
            <person name="Irimia M."/>
            <person name="Maruyama S."/>
            <person name="Arias M.C."/>
            <person name="Ball S.G."/>
            <person name="Gile G.H."/>
            <person name="Hirakawa Y."/>
            <person name="Hopkins J.F."/>
            <person name="Kuo A."/>
            <person name="Rensing S.A."/>
            <person name="Schmutz J."/>
            <person name="Symeonidi A."/>
            <person name="Elias M."/>
            <person name="Eveleigh R.J."/>
            <person name="Herman E.K."/>
            <person name="Klute M.J."/>
            <person name="Nakayama T."/>
            <person name="Obornik M."/>
            <person name="Reyes-Prieto A."/>
            <person name="Armbrust E.V."/>
            <person name="Aves S.J."/>
            <person name="Beiko R.G."/>
            <person name="Coutinho P."/>
            <person name="Dacks J.B."/>
            <person name="Durnford D.G."/>
            <person name="Fast N.M."/>
            <person name="Green B.R."/>
            <person name="Grisdale C.J."/>
            <person name="Hempel F."/>
            <person name="Henrissat B."/>
            <person name="Hoppner M.P."/>
            <person name="Ishida K."/>
            <person name="Kim E."/>
            <person name="Koreny L."/>
            <person name="Kroth P.G."/>
            <person name="Liu Y."/>
            <person name="Malik S.B."/>
            <person name="Maier U.G."/>
            <person name="McRose D."/>
            <person name="Mock T."/>
            <person name="Neilson J.A."/>
            <person name="Onodera N.T."/>
            <person name="Poole A.M."/>
            <person name="Pritham E.J."/>
            <person name="Richards T.A."/>
            <person name="Rocap G."/>
            <person name="Roy S.W."/>
            <person name="Sarai C."/>
            <person name="Schaack S."/>
            <person name="Shirato S."/>
            <person name="Slamovits C.H."/>
            <person name="Spencer D.F."/>
            <person name="Suzuki S."/>
            <person name="Worden A.Z."/>
            <person name="Zauner S."/>
            <person name="Barry K."/>
            <person name="Bell C."/>
            <person name="Bharti A.K."/>
            <person name="Crow J.A."/>
            <person name="Grimwood J."/>
            <person name="Kramer R."/>
            <person name="Lindquist E."/>
            <person name="Lucas S."/>
            <person name="Salamov A."/>
            <person name="McFadden G.I."/>
            <person name="Lane C.E."/>
            <person name="Keeling P.J."/>
            <person name="Gray M.W."/>
            <person name="Grigoriev I.V."/>
            <person name="Archibald J.M."/>
        </authorList>
    </citation>
    <scope>NUCLEOTIDE SEQUENCE</scope>
    <source>
        <strain evidence="7 9">CCMP2712</strain>
    </source>
</reference>
<dbReference type="GeneID" id="17293478"/>
<dbReference type="STRING" id="905079.L1ILP3"/>
<organism evidence="7">
    <name type="scientific">Guillardia theta (strain CCMP2712)</name>
    <name type="common">Cryptophyte</name>
    <dbReference type="NCBI Taxonomy" id="905079"/>
    <lineage>
        <taxon>Eukaryota</taxon>
        <taxon>Cryptophyceae</taxon>
        <taxon>Pyrenomonadales</taxon>
        <taxon>Geminigeraceae</taxon>
        <taxon>Guillardia</taxon>
    </lineage>
</organism>
<evidence type="ECO:0000256" key="3">
    <source>
        <dbReference type="ARBA" id="ARBA00022989"/>
    </source>
</evidence>
<dbReference type="InterPro" id="IPR043203">
    <property type="entry name" value="VGCC_Ca_Na"/>
</dbReference>
<evidence type="ECO:0000313" key="7">
    <source>
        <dbReference type="EMBL" id="EKX36784.1"/>
    </source>
</evidence>
<evidence type="ECO:0000259" key="6">
    <source>
        <dbReference type="Pfam" id="PF00520"/>
    </source>
</evidence>
<dbReference type="Proteomes" id="UP000011087">
    <property type="component" value="Unassembled WGS sequence"/>
</dbReference>